<name>A0A0U3NKF5_9BACI</name>
<evidence type="ECO:0000256" key="1">
    <source>
        <dbReference type="SAM" id="Phobius"/>
    </source>
</evidence>
<keyword evidence="3" id="KW-1185">Reference proteome</keyword>
<evidence type="ECO:0000313" key="2">
    <source>
        <dbReference type="EMBL" id="ALX47259.1"/>
    </source>
</evidence>
<dbReference type="Proteomes" id="UP000050331">
    <property type="component" value="Chromosome"/>
</dbReference>
<organism evidence="2 3">
    <name type="scientific">Lentibacillus amyloliquefaciens</name>
    <dbReference type="NCBI Taxonomy" id="1472767"/>
    <lineage>
        <taxon>Bacteria</taxon>
        <taxon>Bacillati</taxon>
        <taxon>Bacillota</taxon>
        <taxon>Bacilli</taxon>
        <taxon>Bacillales</taxon>
        <taxon>Bacillaceae</taxon>
        <taxon>Lentibacillus</taxon>
    </lineage>
</organism>
<keyword evidence="1" id="KW-1133">Transmembrane helix</keyword>
<protein>
    <submittedName>
        <fullName evidence="2">Uncharacterized protein</fullName>
    </submittedName>
</protein>
<feature type="transmembrane region" description="Helical" evidence="1">
    <location>
        <begin position="40"/>
        <end position="62"/>
    </location>
</feature>
<dbReference type="STRING" id="1472767.AOX59_00775"/>
<dbReference type="EMBL" id="CP013862">
    <property type="protein sequence ID" value="ALX47259.1"/>
    <property type="molecule type" value="Genomic_DNA"/>
</dbReference>
<keyword evidence="1" id="KW-0812">Transmembrane</keyword>
<sequence>MLHCRFYKVPKAKREDRIQEVLEIVDLSDKRKQFRDKARLLGSFAMPFMFLILFGSGMSGAMQSMLGGNSGGPLADFDFVEFMFPGIICRFK</sequence>
<keyword evidence="1" id="KW-0472">Membrane</keyword>
<dbReference type="KEGG" id="lao:AOX59_00775"/>
<evidence type="ECO:0000313" key="3">
    <source>
        <dbReference type="Proteomes" id="UP000050331"/>
    </source>
</evidence>
<dbReference type="AlphaFoldDB" id="A0A0U3NKF5"/>
<proteinExistence type="predicted"/>
<gene>
    <name evidence="2" type="ORF">AOX59_00775</name>
</gene>
<reference evidence="2 3" key="1">
    <citation type="submission" date="2016-01" db="EMBL/GenBank/DDBJ databases">
        <title>Complete genome sequence of strain Lentibacillus amyloliquefaciens LAM0015T isolated from saline sediment.</title>
        <authorList>
            <person name="Wang J.-L."/>
            <person name="He M.-X."/>
        </authorList>
    </citation>
    <scope>NUCLEOTIDE SEQUENCE [LARGE SCALE GENOMIC DNA]</scope>
    <source>
        <strain evidence="2 3">LAM0015</strain>
    </source>
</reference>
<accession>A0A0U3NKF5</accession>